<evidence type="ECO:0000256" key="5">
    <source>
        <dbReference type="PROSITE-ProRule" id="PRU00335"/>
    </source>
</evidence>
<dbReference type="InterPro" id="IPR050109">
    <property type="entry name" value="HTH-type_TetR-like_transc_reg"/>
</dbReference>
<keyword evidence="3 5" id="KW-0238">DNA-binding</keyword>
<name>A0A847S3J9_9NEIS</name>
<dbReference type="InterPro" id="IPR039538">
    <property type="entry name" value="BetI_C"/>
</dbReference>
<dbReference type="EMBL" id="JABAIM010000001">
    <property type="protein sequence ID" value="NLR74334.1"/>
    <property type="molecule type" value="Genomic_DNA"/>
</dbReference>
<dbReference type="InterPro" id="IPR001647">
    <property type="entry name" value="HTH_TetR"/>
</dbReference>
<evidence type="ECO:0000256" key="1">
    <source>
        <dbReference type="ARBA" id="ARBA00022491"/>
    </source>
</evidence>
<dbReference type="InterPro" id="IPR009057">
    <property type="entry name" value="Homeodomain-like_sf"/>
</dbReference>
<dbReference type="GO" id="GO:0000976">
    <property type="term" value="F:transcription cis-regulatory region binding"/>
    <property type="evidence" value="ECO:0007669"/>
    <property type="project" value="TreeGrafter"/>
</dbReference>
<dbReference type="Gene3D" id="1.10.357.10">
    <property type="entry name" value="Tetracycline Repressor, domain 2"/>
    <property type="match status" value="1"/>
</dbReference>
<evidence type="ECO:0000313" key="8">
    <source>
        <dbReference type="Proteomes" id="UP000587991"/>
    </source>
</evidence>
<keyword evidence="8" id="KW-1185">Reference proteome</keyword>
<organism evidence="7 8">
    <name type="scientific">Leeia aquatica</name>
    <dbReference type="NCBI Taxonomy" id="2725557"/>
    <lineage>
        <taxon>Bacteria</taxon>
        <taxon>Pseudomonadati</taxon>
        <taxon>Pseudomonadota</taxon>
        <taxon>Betaproteobacteria</taxon>
        <taxon>Neisseriales</taxon>
        <taxon>Leeiaceae</taxon>
        <taxon>Leeia</taxon>
    </lineage>
</organism>
<feature type="DNA-binding region" description="H-T-H motif" evidence="5">
    <location>
        <begin position="33"/>
        <end position="52"/>
    </location>
</feature>
<keyword evidence="4" id="KW-0804">Transcription</keyword>
<keyword evidence="1" id="KW-0678">Repressor</keyword>
<dbReference type="PRINTS" id="PR00455">
    <property type="entry name" value="HTHTETR"/>
</dbReference>
<accession>A0A847S3J9</accession>
<dbReference type="SUPFAM" id="SSF46689">
    <property type="entry name" value="Homeodomain-like"/>
    <property type="match status" value="1"/>
</dbReference>
<evidence type="ECO:0000313" key="7">
    <source>
        <dbReference type="EMBL" id="NLR74334.1"/>
    </source>
</evidence>
<dbReference type="GO" id="GO:0003700">
    <property type="term" value="F:DNA-binding transcription factor activity"/>
    <property type="evidence" value="ECO:0007669"/>
    <property type="project" value="TreeGrafter"/>
</dbReference>
<keyword evidence="2" id="KW-0805">Transcription regulation</keyword>
<dbReference type="RefSeq" id="WP_168875956.1">
    <property type="nucleotide sequence ID" value="NZ_JABAIM010000001.1"/>
</dbReference>
<dbReference type="Pfam" id="PF00440">
    <property type="entry name" value="TetR_N"/>
    <property type="match status" value="1"/>
</dbReference>
<dbReference type="InterPro" id="IPR036271">
    <property type="entry name" value="Tet_transcr_reg_TetR-rel_C_sf"/>
</dbReference>
<feature type="domain" description="HTH tetR-type" evidence="6">
    <location>
        <begin position="10"/>
        <end position="70"/>
    </location>
</feature>
<evidence type="ECO:0000256" key="4">
    <source>
        <dbReference type="ARBA" id="ARBA00023163"/>
    </source>
</evidence>
<gene>
    <name evidence="7" type="ORF">HF682_04095</name>
</gene>
<evidence type="ECO:0000256" key="2">
    <source>
        <dbReference type="ARBA" id="ARBA00023015"/>
    </source>
</evidence>
<comment type="caution">
    <text evidence="7">The sequence shown here is derived from an EMBL/GenBank/DDBJ whole genome shotgun (WGS) entry which is preliminary data.</text>
</comment>
<dbReference type="Proteomes" id="UP000587991">
    <property type="component" value="Unassembled WGS sequence"/>
</dbReference>
<evidence type="ECO:0000256" key="3">
    <source>
        <dbReference type="ARBA" id="ARBA00023125"/>
    </source>
</evidence>
<dbReference type="PANTHER" id="PTHR30055:SF223">
    <property type="entry name" value="HTH-TYPE TRANSCRIPTIONAL REGULATOR UIDR"/>
    <property type="match status" value="1"/>
</dbReference>
<dbReference type="Pfam" id="PF13977">
    <property type="entry name" value="TetR_C_6"/>
    <property type="match status" value="1"/>
</dbReference>
<evidence type="ECO:0000259" key="6">
    <source>
        <dbReference type="PROSITE" id="PS50977"/>
    </source>
</evidence>
<protein>
    <submittedName>
        <fullName evidence="7">TetR/AcrR family transcriptional regulator</fullName>
    </submittedName>
</protein>
<sequence length="202" mass="22371">MSKDRQQQVAAKRKQILEAALACFIHKGFHQTGMREIADRAHISVGNLYNHFPGKSELVAEIAALESEEMAACMQPLWEAGPALPRLRRFVHAYLCSSMQFENVMLTVEVIGEALRNSALGKLFTANRLQVMHAMVAVMEQGIEEGTVSAEGQLQEVASMMIDAIEGVAIRLGFQRRTLSEAEQWEQVDLCCRLLRTPGGAS</sequence>
<proteinExistence type="predicted"/>
<dbReference type="SUPFAM" id="SSF48498">
    <property type="entry name" value="Tetracyclin repressor-like, C-terminal domain"/>
    <property type="match status" value="1"/>
</dbReference>
<dbReference type="AlphaFoldDB" id="A0A847S3J9"/>
<dbReference type="PROSITE" id="PS50977">
    <property type="entry name" value="HTH_TETR_2"/>
    <property type="match status" value="1"/>
</dbReference>
<dbReference type="PANTHER" id="PTHR30055">
    <property type="entry name" value="HTH-TYPE TRANSCRIPTIONAL REGULATOR RUTR"/>
    <property type="match status" value="1"/>
</dbReference>
<reference evidence="7 8" key="1">
    <citation type="submission" date="2020-04" db="EMBL/GenBank/DDBJ databases">
        <title>Draft genome of Leeia sp. IMCC25680.</title>
        <authorList>
            <person name="Song J."/>
            <person name="Cho J.-C."/>
        </authorList>
    </citation>
    <scope>NUCLEOTIDE SEQUENCE [LARGE SCALE GENOMIC DNA]</scope>
    <source>
        <strain evidence="7 8">IMCC25680</strain>
    </source>
</reference>